<dbReference type="GeneID" id="61064972"/>
<name>A0AAE6IZ60_CAMFE</name>
<keyword evidence="1" id="KW-0812">Transmembrane</keyword>
<keyword evidence="1" id="KW-1133">Transmembrane helix</keyword>
<evidence type="ECO:0000313" key="2">
    <source>
        <dbReference type="EMBL" id="QEL45079.1"/>
    </source>
</evidence>
<evidence type="ECO:0000256" key="1">
    <source>
        <dbReference type="SAM" id="Phobius"/>
    </source>
</evidence>
<keyword evidence="1" id="KW-0472">Membrane</keyword>
<dbReference type="AlphaFoldDB" id="A0AAE6IZ60"/>
<gene>
    <name evidence="2" type="ORF">CFVT_1136</name>
</gene>
<organism evidence="2 3">
    <name type="scientific">Campylobacter fetus subsp. venerealis NCTC 10354</name>
    <dbReference type="NCBI Taxonomy" id="983328"/>
    <lineage>
        <taxon>Bacteria</taxon>
        <taxon>Pseudomonadati</taxon>
        <taxon>Campylobacterota</taxon>
        <taxon>Epsilonproteobacteria</taxon>
        <taxon>Campylobacterales</taxon>
        <taxon>Campylobacteraceae</taxon>
        <taxon>Campylobacter</taxon>
        <taxon>Campylobacter fetus subsp. venerealis bv. venerealis</taxon>
    </lineage>
</organism>
<feature type="transmembrane region" description="Helical" evidence="1">
    <location>
        <begin position="50"/>
        <end position="68"/>
    </location>
</feature>
<dbReference type="EMBL" id="CP043435">
    <property type="protein sequence ID" value="QEL45079.1"/>
    <property type="molecule type" value="Genomic_DNA"/>
</dbReference>
<dbReference type="Proteomes" id="UP000322035">
    <property type="component" value="Chromosome"/>
</dbReference>
<evidence type="ECO:0000313" key="3">
    <source>
        <dbReference type="Proteomes" id="UP000322035"/>
    </source>
</evidence>
<sequence>MLELPKFYVKDTILAIKDDLNYIKTEISSQEQFLENAIRSERFIKKNKKIIIAIVAVAVAALIAYAVLDQIKSSNITESNQAYAALLSNPNDKEAKQTLMQKNPSLFALYAIKTAYDSNNTEILDEATNLTIDPLLKQILQNAKGESGDGLLSTYNSLVKGYELLAENKLSEAKIEFSKIPSNSPLEPVAKNLEHYQGK</sequence>
<accession>A0AAE6IZ60</accession>
<reference evidence="2 3" key="1">
    <citation type="submission" date="2019-08" db="EMBL/GenBank/DDBJ databases">
        <title>Complete genomes of the Campylobacter fetus subsp. venerealis, Campylobacter lari subsp. concheus, Campylobacter sputorum bv. sputorum and Campylobacter volucris type strains.</title>
        <authorList>
            <person name="Miller W.G."/>
            <person name="Yee E."/>
        </authorList>
    </citation>
    <scope>NUCLEOTIDE SEQUENCE [LARGE SCALE GENOMIC DNA]</scope>
    <source>
        <strain evidence="2 3">NCTC 10354</strain>
    </source>
</reference>
<proteinExistence type="predicted"/>
<dbReference type="RefSeq" id="WP_230454695.1">
    <property type="nucleotide sequence ID" value="NZ_CP043435.1"/>
</dbReference>
<protein>
    <submittedName>
        <fullName evidence="2">Uncharacterized protein</fullName>
    </submittedName>
</protein>